<dbReference type="GO" id="GO:0000156">
    <property type="term" value="F:phosphorelay response regulator activity"/>
    <property type="evidence" value="ECO:0007669"/>
    <property type="project" value="TreeGrafter"/>
</dbReference>
<dbReference type="EMBL" id="CAESGF010000016">
    <property type="protein sequence ID" value="CAB4364656.1"/>
    <property type="molecule type" value="Genomic_DNA"/>
</dbReference>
<dbReference type="SMART" id="SM00862">
    <property type="entry name" value="Trans_reg_C"/>
    <property type="match status" value="1"/>
</dbReference>
<evidence type="ECO:0000313" key="10">
    <source>
        <dbReference type="EMBL" id="CAB4824819.1"/>
    </source>
</evidence>
<keyword evidence="3" id="KW-0805">Transcription regulation</keyword>
<dbReference type="Gene3D" id="3.40.50.2300">
    <property type="match status" value="1"/>
</dbReference>
<dbReference type="PROSITE" id="PS50110">
    <property type="entry name" value="RESPONSE_REGULATORY"/>
    <property type="match status" value="1"/>
</dbReference>
<protein>
    <submittedName>
        <fullName evidence="8">Unannotated protein</fullName>
    </submittedName>
</protein>
<evidence type="ECO:0000256" key="1">
    <source>
        <dbReference type="ARBA" id="ARBA00022553"/>
    </source>
</evidence>
<dbReference type="EMBL" id="CAFBIY010000008">
    <property type="protein sequence ID" value="CAB4846541.1"/>
    <property type="molecule type" value="Genomic_DNA"/>
</dbReference>
<dbReference type="InterPro" id="IPR011006">
    <property type="entry name" value="CheY-like_superfamily"/>
</dbReference>
<dbReference type="InterPro" id="IPR001789">
    <property type="entry name" value="Sig_transdc_resp-reg_receiver"/>
</dbReference>
<dbReference type="FunFam" id="1.10.10.10:FF:000005">
    <property type="entry name" value="Two-component system response regulator"/>
    <property type="match status" value="1"/>
</dbReference>
<dbReference type="GO" id="GO:0005829">
    <property type="term" value="C:cytosol"/>
    <property type="evidence" value="ECO:0007669"/>
    <property type="project" value="TreeGrafter"/>
</dbReference>
<feature type="domain" description="Response regulatory" evidence="6">
    <location>
        <begin position="13"/>
        <end position="127"/>
    </location>
</feature>
<accession>A0A6J6A9S9</accession>
<name>A0A6J6A9S9_9ZZZZ</name>
<sequence length="235" mass="25882">MNSMSPSAASKPRVLVVDDEDNISFLVESALQLNGIDTAKAADGHQALAMVRTFNPQAIVLDVMMPGLDGFEVLRRLRSDGVKVPVLFLTARDAVDDRVHGLTMGGDDYIVKPFAIAELVARVRLALRHAGTVEDGGVLSLADLEMDQQAHRVTRAGQPITLSPTEYKLLRYLLLNSGRVLSRAQILDHVWNYDFGGDASVVETYMSYLRRKVDTVQPKLLHTVRGVGYTLRVEP</sequence>
<dbReference type="PANTHER" id="PTHR48111">
    <property type="entry name" value="REGULATOR OF RPOS"/>
    <property type="match status" value="1"/>
</dbReference>
<evidence type="ECO:0000259" key="7">
    <source>
        <dbReference type="PROSITE" id="PS51755"/>
    </source>
</evidence>
<evidence type="ECO:0000313" key="13">
    <source>
        <dbReference type="EMBL" id="CAB4984951.1"/>
    </source>
</evidence>
<dbReference type="PROSITE" id="PS51755">
    <property type="entry name" value="OMPR_PHOB"/>
    <property type="match status" value="1"/>
</dbReference>
<dbReference type="InterPro" id="IPR036388">
    <property type="entry name" value="WH-like_DNA-bd_sf"/>
</dbReference>
<dbReference type="GO" id="GO:0006355">
    <property type="term" value="P:regulation of DNA-templated transcription"/>
    <property type="evidence" value="ECO:0007669"/>
    <property type="project" value="InterPro"/>
</dbReference>
<feature type="domain" description="OmpR/PhoB-type" evidence="7">
    <location>
        <begin position="136"/>
        <end position="233"/>
    </location>
</feature>
<evidence type="ECO:0000313" key="9">
    <source>
        <dbReference type="EMBL" id="CAB4735289.1"/>
    </source>
</evidence>
<keyword evidence="4" id="KW-0238">DNA-binding</keyword>
<evidence type="ECO:0000256" key="2">
    <source>
        <dbReference type="ARBA" id="ARBA00023012"/>
    </source>
</evidence>
<proteinExistence type="predicted"/>
<dbReference type="EMBL" id="CAFBOL010000020">
    <property type="protein sequence ID" value="CAB4984951.1"/>
    <property type="molecule type" value="Genomic_DNA"/>
</dbReference>
<evidence type="ECO:0000256" key="4">
    <source>
        <dbReference type="ARBA" id="ARBA00023125"/>
    </source>
</evidence>
<dbReference type="InterPro" id="IPR001867">
    <property type="entry name" value="OmpR/PhoB-type_DNA-bd"/>
</dbReference>
<dbReference type="Gene3D" id="6.10.250.690">
    <property type="match status" value="1"/>
</dbReference>
<dbReference type="SUPFAM" id="SSF46894">
    <property type="entry name" value="C-terminal effector domain of the bipartite response regulators"/>
    <property type="match status" value="1"/>
</dbReference>
<evidence type="ECO:0000313" key="8">
    <source>
        <dbReference type="EMBL" id="CAB4364656.1"/>
    </source>
</evidence>
<dbReference type="Gene3D" id="1.10.10.10">
    <property type="entry name" value="Winged helix-like DNA-binding domain superfamily/Winged helix DNA-binding domain"/>
    <property type="match status" value="1"/>
</dbReference>
<dbReference type="Pfam" id="PF00072">
    <property type="entry name" value="Response_reg"/>
    <property type="match status" value="1"/>
</dbReference>
<dbReference type="EMBL" id="CAFAAV010000123">
    <property type="protein sequence ID" value="CAB4824819.1"/>
    <property type="molecule type" value="Genomic_DNA"/>
</dbReference>
<dbReference type="PANTHER" id="PTHR48111:SF28">
    <property type="entry name" value="TRANSCRIPTIONAL REGULATORY PROTEIN TCRX-RELATED"/>
    <property type="match status" value="1"/>
</dbReference>
<organism evidence="8">
    <name type="scientific">freshwater metagenome</name>
    <dbReference type="NCBI Taxonomy" id="449393"/>
    <lineage>
        <taxon>unclassified sequences</taxon>
        <taxon>metagenomes</taxon>
        <taxon>ecological metagenomes</taxon>
    </lineage>
</organism>
<dbReference type="EMBL" id="CAEZYF010000018">
    <property type="protein sequence ID" value="CAB4735289.1"/>
    <property type="molecule type" value="Genomic_DNA"/>
</dbReference>
<evidence type="ECO:0000313" key="11">
    <source>
        <dbReference type="EMBL" id="CAB4846541.1"/>
    </source>
</evidence>
<reference evidence="8" key="1">
    <citation type="submission" date="2020-05" db="EMBL/GenBank/DDBJ databases">
        <authorList>
            <person name="Chiriac C."/>
            <person name="Salcher M."/>
            <person name="Ghai R."/>
            <person name="Kavagutti S V."/>
        </authorList>
    </citation>
    <scope>NUCLEOTIDE SEQUENCE</scope>
</reference>
<dbReference type="CDD" id="cd00383">
    <property type="entry name" value="trans_reg_C"/>
    <property type="match status" value="1"/>
</dbReference>
<keyword evidence="1" id="KW-0597">Phosphoprotein</keyword>
<dbReference type="SUPFAM" id="SSF52172">
    <property type="entry name" value="CheY-like"/>
    <property type="match status" value="1"/>
</dbReference>
<dbReference type="SMART" id="SM00448">
    <property type="entry name" value="REC"/>
    <property type="match status" value="1"/>
</dbReference>
<dbReference type="GO" id="GO:0032993">
    <property type="term" value="C:protein-DNA complex"/>
    <property type="evidence" value="ECO:0007669"/>
    <property type="project" value="TreeGrafter"/>
</dbReference>
<dbReference type="InterPro" id="IPR039420">
    <property type="entry name" value="WalR-like"/>
</dbReference>
<dbReference type="GO" id="GO:0000976">
    <property type="term" value="F:transcription cis-regulatory region binding"/>
    <property type="evidence" value="ECO:0007669"/>
    <property type="project" value="TreeGrafter"/>
</dbReference>
<evidence type="ECO:0000259" key="6">
    <source>
        <dbReference type="PROSITE" id="PS50110"/>
    </source>
</evidence>
<gene>
    <name evidence="9" type="ORF">UFOPK2656_02487</name>
    <name evidence="10" type="ORF">UFOPK3099_01608</name>
    <name evidence="11" type="ORF">UFOPK3267_00257</name>
    <name evidence="12" type="ORF">UFOPK3651_02238</name>
    <name evidence="13" type="ORF">UFOPK3931_01069</name>
    <name evidence="8" type="ORF">UFOPK4189_02414</name>
</gene>
<dbReference type="AlphaFoldDB" id="A0A6J6A9S9"/>
<keyword evidence="2" id="KW-0902">Two-component regulatory system</keyword>
<keyword evidence="5" id="KW-0804">Transcription</keyword>
<dbReference type="EMBL" id="CAFBMT010000013">
    <property type="protein sequence ID" value="CAB4942042.1"/>
    <property type="molecule type" value="Genomic_DNA"/>
</dbReference>
<evidence type="ECO:0000256" key="3">
    <source>
        <dbReference type="ARBA" id="ARBA00023015"/>
    </source>
</evidence>
<evidence type="ECO:0000256" key="5">
    <source>
        <dbReference type="ARBA" id="ARBA00023163"/>
    </source>
</evidence>
<dbReference type="FunFam" id="3.40.50.2300:FF:000001">
    <property type="entry name" value="DNA-binding response regulator PhoB"/>
    <property type="match status" value="1"/>
</dbReference>
<evidence type="ECO:0000313" key="12">
    <source>
        <dbReference type="EMBL" id="CAB4942042.1"/>
    </source>
</evidence>
<dbReference type="Pfam" id="PF00486">
    <property type="entry name" value="Trans_reg_C"/>
    <property type="match status" value="1"/>
</dbReference>
<dbReference type="InterPro" id="IPR016032">
    <property type="entry name" value="Sig_transdc_resp-reg_C-effctor"/>
</dbReference>